<dbReference type="Proteomes" id="UP001595880">
    <property type="component" value="Unassembled WGS sequence"/>
</dbReference>
<evidence type="ECO:0000259" key="1">
    <source>
        <dbReference type="Pfam" id="PF23981"/>
    </source>
</evidence>
<dbReference type="EMBL" id="JBHSDV010000001">
    <property type="protein sequence ID" value="MFC4386280.1"/>
    <property type="molecule type" value="Genomic_DNA"/>
</dbReference>
<sequence length="467" mass="51593">MNKMNNEKGAALLLVLLALTVLSLLGLAIAGTSLANINLTTVDREQQATYYIAEGGLTLALAEIEELVMNIDTTSEQAFYTELENQIQLLNNIEYASFEKNFDEQPIAKINIQKLSAEDKGTYLIEAKGEIGKLSYTLNTTKQITWTGHDSTLPPIYDNALLFVKESVHISGGTFLTGDIYLDSTKPNTFVIGESGGVKNGSIYVPQEGINNVLSYPVGQYGEPLPPIKEMEKSFYWEKYDQLIESFPSFPSAPFAENETIGDQYNRYKIIENHNFEATSWQAQNYVLSLDNDIAFNNFNVGQNIYIDTNNQDRNIIVNNMNLSNTHITILGSGTVNFYVENKLNFSNAYSTINNNGDISKVNFYVKGENNEVNISQATQVYGSIFAKNANFNFNSGGGFQGFIVTGGNTVNFTDGTYSNLFLIAPNADVNLASGANIKGTLVINKFNGFNGGTLTYQEKDLSKFPF</sequence>
<name>A0ABV8VQI3_9BACI</name>
<gene>
    <name evidence="2" type="ORF">ACFOZ1_00525</name>
</gene>
<reference evidence="3" key="1">
    <citation type="journal article" date="2019" name="Int. J. Syst. Evol. Microbiol.">
        <title>The Global Catalogue of Microorganisms (GCM) 10K type strain sequencing project: providing services to taxonomists for standard genome sequencing and annotation.</title>
        <authorList>
            <consortium name="The Broad Institute Genomics Platform"/>
            <consortium name="The Broad Institute Genome Sequencing Center for Infectious Disease"/>
            <person name="Wu L."/>
            <person name="Ma J."/>
        </authorList>
    </citation>
    <scope>NUCLEOTIDE SEQUENCE [LARGE SCALE GENOMIC DNA]</scope>
    <source>
        <strain evidence="3">KACC 14058</strain>
    </source>
</reference>
<accession>A0ABV8VQI3</accession>
<keyword evidence="3" id="KW-1185">Reference proteome</keyword>
<dbReference type="InterPro" id="IPR055729">
    <property type="entry name" value="DUF7305"/>
</dbReference>
<protein>
    <recommendedName>
        <fullName evidence="1">DUF7305 domain-containing protein</fullName>
    </recommendedName>
</protein>
<feature type="domain" description="DUF7305" evidence="1">
    <location>
        <begin position="298"/>
        <end position="411"/>
    </location>
</feature>
<proteinExistence type="predicted"/>
<evidence type="ECO:0000313" key="2">
    <source>
        <dbReference type="EMBL" id="MFC4386280.1"/>
    </source>
</evidence>
<evidence type="ECO:0000313" key="3">
    <source>
        <dbReference type="Proteomes" id="UP001595880"/>
    </source>
</evidence>
<comment type="caution">
    <text evidence="2">The sequence shown here is derived from an EMBL/GenBank/DDBJ whole genome shotgun (WGS) entry which is preliminary data.</text>
</comment>
<organism evidence="2 3">
    <name type="scientific">Gracilibacillus marinus</name>
    <dbReference type="NCBI Taxonomy" id="630535"/>
    <lineage>
        <taxon>Bacteria</taxon>
        <taxon>Bacillati</taxon>
        <taxon>Bacillota</taxon>
        <taxon>Bacilli</taxon>
        <taxon>Bacillales</taxon>
        <taxon>Bacillaceae</taxon>
        <taxon>Gracilibacillus</taxon>
    </lineage>
</organism>
<dbReference type="Pfam" id="PF23981">
    <property type="entry name" value="DUF7305"/>
    <property type="match status" value="1"/>
</dbReference>
<dbReference type="RefSeq" id="WP_390194750.1">
    <property type="nucleotide sequence ID" value="NZ_JBHSDV010000001.1"/>
</dbReference>